<reference evidence="2 3" key="1">
    <citation type="submission" date="2017-09" db="EMBL/GenBank/DDBJ databases">
        <title>Genome sequencing of Besnoitia besnoiti strain Bb-Ger1.</title>
        <authorList>
            <person name="Schares G."/>
            <person name="Venepally P."/>
            <person name="Lorenzi H.A."/>
        </authorList>
    </citation>
    <scope>NUCLEOTIDE SEQUENCE [LARGE SCALE GENOMIC DNA]</scope>
    <source>
        <strain evidence="2 3">Bb-Ger1</strain>
    </source>
</reference>
<dbReference type="AlphaFoldDB" id="A0A2A9M0N9"/>
<evidence type="ECO:0000313" key="2">
    <source>
        <dbReference type="EMBL" id="PFH32158.1"/>
    </source>
</evidence>
<proteinExistence type="predicted"/>
<sequence length="936" mass="101985">MATVLLQAAERPSACAEVNMTSQYARQPGNTDDLRGVAADSVEASQEPASDIRCVAASLDDSNALAPFGSQPCHGISTYSGAASCGDGEVVRDDDQVDDTSTTSPTPLVKAQATSPMSSSGILTPQLDPSSCISTPPHEEAGSRFLPPGLTTDQLWNFVVNVSGDTKPEGVAGKAWQNTSCDEHREASCRALVASTDSLNAPSVPYELAEPEVEETQGFHSHSTSSALFDSALFDGSASRVETIGSRVGLYRRPQLRRPHRDGDCYARQYPQRSPLSPDCVARLPMPPPVSRATRSTAKRSLPAETTCPGAPKDTSIPSLPALKRRRGSQDSGKGNAMACPPRELGALLHVLAEHAKQVAHSPEGAVPAVLDCSFWKELQEQMSAFASQERKASATSDKRSCPPQFLSRVRVACSTCPVIPHPNQNAKKHKKRHHDPTRPGLPLPSPRCVPKFLTVPLAAYRVPAFRQYIYQWIASQAGTPVETLERLRENSSEEVPPLPLPRGLFFSSRVTDRMNAEEEAQLFFTGYVPSAGEEASAALEQQDNHVRAEEAKGMPTTDEFSEDSVLAGRTAFSFGGVYTQCKLRATCARDGVYYDREGCCWKATVQRRNRAVSRRFKPRCSQPERHPQDILYERVTSASMTLRDGHHTASPGATTAELYYDWVSKHFKEVCQFLESTPAPPPENQESSTAGTNGDSRVPAKGGSHATSSVRFAPQSGTPQSKAAGRPVSSTSCRLINTSIVENTNILAQLMEPLNRREAGTLHEVEQRMEMDQIPFVSHSGLSDSHEQSENSVCCPEVLERHSVLRQCQRLLTSHRRQLSDHLLSQRVASLQSSPTSRRACPDSSLPLPRPKEPEQTHQPSQLSAAGHVVQKLQEMIRDTLGTVSTPPAGNGSSRYLGQIRLLQQLRKHHQDMQRLIINTASGAERQERGCVPGD</sequence>
<feature type="compositionally biased region" description="Polar residues" evidence="1">
    <location>
        <begin position="828"/>
        <end position="838"/>
    </location>
</feature>
<name>A0A2A9M0N9_BESBE</name>
<feature type="region of interest" description="Disordered" evidence="1">
    <location>
        <begin position="828"/>
        <end position="868"/>
    </location>
</feature>
<feature type="compositionally biased region" description="Basic residues" evidence="1">
    <location>
        <begin position="427"/>
        <end position="436"/>
    </location>
</feature>
<dbReference type="KEGG" id="bbes:BESB_020990"/>
<feature type="region of interest" description="Disordered" evidence="1">
    <location>
        <begin position="676"/>
        <end position="731"/>
    </location>
</feature>
<feature type="compositionally biased region" description="Polar residues" evidence="1">
    <location>
        <begin position="706"/>
        <end position="722"/>
    </location>
</feature>
<dbReference type="OrthoDB" id="330029at2759"/>
<gene>
    <name evidence="2" type="ORF">BESB_020990</name>
</gene>
<dbReference type="EMBL" id="NWUJ01000012">
    <property type="protein sequence ID" value="PFH32158.1"/>
    <property type="molecule type" value="Genomic_DNA"/>
</dbReference>
<dbReference type="GeneID" id="40307160"/>
<feature type="compositionally biased region" description="Polar residues" evidence="1">
    <location>
        <begin position="685"/>
        <end position="696"/>
    </location>
</feature>
<dbReference type="Proteomes" id="UP000224006">
    <property type="component" value="Chromosome XI"/>
</dbReference>
<dbReference type="RefSeq" id="XP_029216167.1">
    <property type="nucleotide sequence ID" value="XM_029360808.1"/>
</dbReference>
<feature type="region of interest" description="Disordered" evidence="1">
    <location>
        <begin position="92"/>
        <end position="144"/>
    </location>
</feature>
<protein>
    <submittedName>
        <fullName evidence="2">AP2 domain transcription factor AP2IX-4</fullName>
    </submittedName>
</protein>
<feature type="compositionally biased region" description="Low complexity" evidence="1">
    <location>
        <begin position="99"/>
        <end position="109"/>
    </location>
</feature>
<feature type="region of interest" description="Disordered" evidence="1">
    <location>
        <begin position="287"/>
        <end position="337"/>
    </location>
</feature>
<feature type="region of interest" description="Disordered" evidence="1">
    <location>
        <begin position="423"/>
        <end position="444"/>
    </location>
</feature>
<keyword evidence="3" id="KW-1185">Reference proteome</keyword>
<feature type="region of interest" description="Disordered" evidence="1">
    <location>
        <begin position="22"/>
        <end position="46"/>
    </location>
</feature>
<evidence type="ECO:0000256" key="1">
    <source>
        <dbReference type="SAM" id="MobiDB-lite"/>
    </source>
</evidence>
<feature type="compositionally biased region" description="Polar residues" evidence="1">
    <location>
        <begin position="112"/>
        <end position="134"/>
    </location>
</feature>
<evidence type="ECO:0000313" key="3">
    <source>
        <dbReference type="Proteomes" id="UP000224006"/>
    </source>
</evidence>
<dbReference type="VEuPathDB" id="ToxoDB:BESB_020990"/>
<organism evidence="2 3">
    <name type="scientific">Besnoitia besnoiti</name>
    <name type="common">Apicomplexan protozoan</name>
    <dbReference type="NCBI Taxonomy" id="94643"/>
    <lineage>
        <taxon>Eukaryota</taxon>
        <taxon>Sar</taxon>
        <taxon>Alveolata</taxon>
        <taxon>Apicomplexa</taxon>
        <taxon>Conoidasida</taxon>
        <taxon>Coccidia</taxon>
        <taxon>Eucoccidiorida</taxon>
        <taxon>Eimeriorina</taxon>
        <taxon>Sarcocystidae</taxon>
        <taxon>Besnoitia</taxon>
    </lineage>
</organism>
<comment type="caution">
    <text evidence="2">The sequence shown here is derived from an EMBL/GenBank/DDBJ whole genome shotgun (WGS) entry which is preliminary data.</text>
</comment>
<accession>A0A2A9M0N9</accession>